<dbReference type="Pfam" id="PF13409">
    <property type="entry name" value="GST_N_2"/>
    <property type="match status" value="1"/>
</dbReference>
<dbReference type="InterPro" id="IPR004045">
    <property type="entry name" value="Glutathione_S-Trfase_N"/>
</dbReference>
<dbReference type="Pfam" id="PF00043">
    <property type="entry name" value="GST_C"/>
    <property type="match status" value="1"/>
</dbReference>
<dbReference type="PANTHER" id="PTHR43969">
    <property type="entry name" value="GLUTATHIONE S TRANSFERASE D10, ISOFORM A-RELATED"/>
    <property type="match status" value="1"/>
</dbReference>
<accession>A0AAE3VRU9</accession>
<dbReference type="SUPFAM" id="SSF47616">
    <property type="entry name" value="GST C-terminal domain-like"/>
    <property type="match status" value="1"/>
</dbReference>
<dbReference type="CDD" id="cd00299">
    <property type="entry name" value="GST_C_family"/>
    <property type="match status" value="1"/>
</dbReference>
<dbReference type="EC" id="2.5.1.18" evidence="4"/>
<name>A0AAE3VRU9_9HYPH</name>
<feature type="domain" description="GST C-terminal" evidence="3">
    <location>
        <begin position="71"/>
        <end position="205"/>
    </location>
</feature>
<dbReference type="PROSITE" id="PS50405">
    <property type="entry name" value="GST_CTER"/>
    <property type="match status" value="1"/>
</dbReference>
<comment type="caution">
    <text evidence="4">The sequence shown here is derived from an EMBL/GenBank/DDBJ whole genome shotgun (WGS) entry which is preliminary data.</text>
</comment>
<dbReference type="Proteomes" id="UP001229244">
    <property type="component" value="Unassembled WGS sequence"/>
</dbReference>
<dbReference type="Gene3D" id="3.40.30.10">
    <property type="entry name" value="Glutaredoxin"/>
    <property type="match status" value="1"/>
</dbReference>
<proteinExistence type="predicted"/>
<dbReference type="AlphaFoldDB" id="A0AAE3VRU9"/>
<dbReference type="SUPFAM" id="SSF52833">
    <property type="entry name" value="Thioredoxin-like"/>
    <property type="match status" value="1"/>
</dbReference>
<protein>
    <submittedName>
        <fullName evidence="4">Glutathione S-transferase</fullName>
        <ecNumber evidence="4">2.5.1.18</ecNumber>
    </submittedName>
</protein>
<dbReference type="SFLD" id="SFLDS00019">
    <property type="entry name" value="Glutathione_Transferase_(cytos"/>
    <property type="match status" value="1"/>
</dbReference>
<gene>
    <name evidence="4" type="ORF">J2S73_003699</name>
</gene>
<dbReference type="PANTHER" id="PTHR43969:SF9">
    <property type="entry name" value="GLUTATHIONE S TRANSFERASE D10, ISOFORM A-RELATED"/>
    <property type="match status" value="1"/>
</dbReference>
<comment type="subunit">
    <text evidence="1">Homodimer.</text>
</comment>
<evidence type="ECO:0000313" key="5">
    <source>
        <dbReference type="Proteomes" id="UP001229244"/>
    </source>
</evidence>
<dbReference type="PROSITE" id="PS50404">
    <property type="entry name" value="GST_NTER"/>
    <property type="match status" value="1"/>
</dbReference>
<dbReference type="InterPro" id="IPR010987">
    <property type="entry name" value="Glutathione-S-Trfase_C-like"/>
</dbReference>
<evidence type="ECO:0000313" key="4">
    <source>
        <dbReference type="EMBL" id="MDQ0317222.1"/>
    </source>
</evidence>
<evidence type="ECO:0000256" key="1">
    <source>
        <dbReference type="ARBA" id="ARBA00011738"/>
    </source>
</evidence>
<sequence>MALAEYDTKVELVTEHVWQNREAFLRLNPAGEVPVVIENDGPPLCGANVIMEYLEDTRGYAAGKRRMMPDNPDARAEVRRLCEWFLSKFHAEVSDPYVRERIYKVEMPAGAGGGAPDSASLRTARQNMRHHLRYLGHLVSKRDWIAGDAISFADLAAATAVSVVDYLGEVPWNEDDAARSWYARMKSRPSFRPILAEIARGVRPAHHYADLDF</sequence>
<feature type="domain" description="GST N-terminal" evidence="2">
    <location>
        <begin position="1"/>
        <end position="62"/>
    </location>
</feature>
<evidence type="ECO:0000259" key="3">
    <source>
        <dbReference type="PROSITE" id="PS50405"/>
    </source>
</evidence>
<organism evidence="4 5">
    <name type="scientific">Amorphus orientalis</name>
    <dbReference type="NCBI Taxonomy" id="649198"/>
    <lineage>
        <taxon>Bacteria</taxon>
        <taxon>Pseudomonadati</taxon>
        <taxon>Pseudomonadota</taxon>
        <taxon>Alphaproteobacteria</taxon>
        <taxon>Hyphomicrobiales</taxon>
        <taxon>Amorphaceae</taxon>
        <taxon>Amorphus</taxon>
    </lineage>
</organism>
<keyword evidence="4" id="KW-0808">Transferase</keyword>
<dbReference type="InterPro" id="IPR036282">
    <property type="entry name" value="Glutathione-S-Trfase_C_sf"/>
</dbReference>
<dbReference type="EMBL" id="JAUSUL010000004">
    <property type="protein sequence ID" value="MDQ0317222.1"/>
    <property type="molecule type" value="Genomic_DNA"/>
</dbReference>
<dbReference type="Gene3D" id="1.20.1050.10">
    <property type="match status" value="1"/>
</dbReference>
<dbReference type="InterPro" id="IPR004046">
    <property type="entry name" value="GST_C"/>
</dbReference>
<dbReference type="GO" id="GO:0006749">
    <property type="term" value="P:glutathione metabolic process"/>
    <property type="evidence" value="ECO:0007669"/>
    <property type="project" value="TreeGrafter"/>
</dbReference>
<dbReference type="GO" id="GO:0004364">
    <property type="term" value="F:glutathione transferase activity"/>
    <property type="evidence" value="ECO:0007669"/>
    <property type="project" value="UniProtKB-EC"/>
</dbReference>
<dbReference type="InterPro" id="IPR040079">
    <property type="entry name" value="Glutathione_S-Trfase"/>
</dbReference>
<reference evidence="4" key="1">
    <citation type="submission" date="2023-07" db="EMBL/GenBank/DDBJ databases">
        <title>Genomic Encyclopedia of Type Strains, Phase IV (KMG-IV): sequencing the most valuable type-strain genomes for metagenomic binning, comparative biology and taxonomic classification.</title>
        <authorList>
            <person name="Goeker M."/>
        </authorList>
    </citation>
    <scope>NUCLEOTIDE SEQUENCE</scope>
    <source>
        <strain evidence="4">DSM 21202</strain>
    </source>
</reference>
<dbReference type="InterPro" id="IPR036249">
    <property type="entry name" value="Thioredoxin-like_sf"/>
</dbReference>
<keyword evidence="5" id="KW-1185">Reference proteome</keyword>
<evidence type="ECO:0000259" key="2">
    <source>
        <dbReference type="PROSITE" id="PS50404"/>
    </source>
</evidence>